<evidence type="ECO:0000256" key="4">
    <source>
        <dbReference type="ARBA" id="ARBA00022723"/>
    </source>
</evidence>
<dbReference type="InterPro" id="IPR007340">
    <property type="entry name" value="LysM_Opacity-associatedA"/>
</dbReference>
<dbReference type="Pfam" id="PF04225">
    <property type="entry name" value="LysM_OapA"/>
    <property type="match status" value="1"/>
</dbReference>
<dbReference type="GO" id="GO:0004222">
    <property type="term" value="F:metalloendopeptidase activity"/>
    <property type="evidence" value="ECO:0007669"/>
    <property type="project" value="TreeGrafter"/>
</dbReference>
<comment type="subcellular location">
    <subcellularLocation>
        <location evidence="2">Cell envelope</location>
    </subcellularLocation>
</comment>
<keyword evidence="12" id="KW-1185">Reference proteome</keyword>
<dbReference type="AlphaFoldDB" id="A0A9E8FMB5"/>
<evidence type="ECO:0000313" key="12">
    <source>
        <dbReference type="Proteomes" id="UP000596074"/>
    </source>
</evidence>
<dbReference type="Gene3D" id="3.10.450.350">
    <property type="match status" value="2"/>
</dbReference>
<dbReference type="GO" id="GO:0030313">
    <property type="term" value="C:cell envelope"/>
    <property type="evidence" value="ECO:0007669"/>
    <property type="project" value="UniProtKB-SubCell"/>
</dbReference>
<dbReference type="Pfam" id="PF01551">
    <property type="entry name" value="Peptidase_M23"/>
    <property type="match status" value="1"/>
</dbReference>
<dbReference type="PANTHER" id="PTHR21666">
    <property type="entry name" value="PEPTIDASE-RELATED"/>
    <property type="match status" value="1"/>
</dbReference>
<evidence type="ECO:0000259" key="8">
    <source>
        <dbReference type="Pfam" id="PF01551"/>
    </source>
</evidence>
<reference evidence="11 12" key="1">
    <citation type="submission" date="2019-11" db="EMBL/GenBank/DDBJ databases">
        <title>Venatorbacter sp. nov. a predator of Campylobacter and other Gram-negative bacteria.</title>
        <authorList>
            <person name="Saeedi A."/>
            <person name="Cummings N.J."/>
            <person name="Connerton I.F."/>
            <person name="Connerton P.L."/>
        </authorList>
    </citation>
    <scope>NUCLEOTIDE SEQUENCE [LARGE SCALE GENOMIC DNA]</scope>
    <source>
        <strain evidence="11">XL5</strain>
    </source>
</reference>
<dbReference type="Pfam" id="PF19425">
    <property type="entry name" value="Csd3_N2"/>
    <property type="match status" value="1"/>
</dbReference>
<dbReference type="InterPro" id="IPR045834">
    <property type="entry name" value="Csd3_N2"/>
</dbReference>
<keyword evidence="6" id="KW-0862">Zinc</keyword>
<evidence type="ECO:0000259" key="10">
    <source>
        <dbReference type="Pfam" id="PF19425"/>
    </source>
</evidence>
<dbReference type="InterPro" id="IPR011055">
    <property type="entry name" value="Dup_hybrid_motif"/>
</dbReference>
<feature type="domain" description="Csd3-like second N-terminal" evidence="10">
    <location>
        <begin position="157"/>
        <end position="276"/>
    </location>
</feature>
<dbReference type="GO" id="GO:0006508">
    <property type="term" value="P:proteolysis"/>
    <property type="evidence" value="ECO:0007669"/>
    <property type="project" value="UniProtKB-KW"/>
</dbReference>
<evidence type="ECO:0000256" key="7">
    <source>
        <dbReference type="ARBA" id="ARBA00023049"/>
    </source>
</evidence>
<name>A0A9E8FMB5_9GAMM</name>
<dbReference type="SUPFAM" id="SSF51261">
    <property type="entry name" value="Duplicated hybrid motif"/>
    <property type="match status" value="1"/>
</dbReference>
<keyword evidence="5" id="KW-0378">Hydrolase</keyword>
<dbReference type="GO" id="GO:0046872">
    <property type="term" value="F:metal ion binding"/>
    <property type="evidence" value="ECO:0007669"/>
    <property type="project" value="UniProtKB-KW"/>
</dbReference>
<dbReference type="InterPro" id="IPR016047">
    <property type="entry name" value="M23ase_b-sheet_dom"/>
</dbReference>
<keyword evidence="7" id="KW-0482">Metalloprotease</keyword>
<evidence type="ECO:0000256" key="3">
    <source>
        <dbReference type="ARBA" id="ARBA00022670"/>
    </source>
</evidence>
<dbReference type="RefSeq" id="WP_228345205.1">
    <property type="nucleotide sequence ID" value="NZ_CP045550.1"/>
</dbReference>
<sequence length="429" mass="47446">MALSGRLQYFPATHLVGLALAAIVLTLIALWPASTDHARLEETRYVIEMPEPAELIPEAPPVRWETDEIRSGDSLSTLFNRHNLSAADVIDIAAIAPRGALTLRPGQKVHWVRTQNNSVQQLQLEVTALARHSFSRNTEGSLVYELQERDADYLPRHASVVIKNSLFLDGNQAGIPDQILIEVAAIFGWDIDFALDIRQGDSISLIYDEVFVDGERISNGNIKIARFNNQGREITAIRFTDDKGNTGYYNPAGQSMRKEFLRNPIDFARISSRFNPNRRHPVLNTIRAHKGTDYAAPTGTPIKATGDGRIIHAGKKGGYGNTVIIQHGSTYKTIYAHLSRFNRNTRVGRSVKQGQIIGYVGSTGLATGPHLHYEFLVNGVHRDSLRIQLPKAQSIPASQKDAFNKHSDSLLTMLDSFGDGITNPVGARQ</sequence>
<protein>
    <submittedName>
        <fullName evidence="11">Peptidoglycan DD-metalloendopeptidase family protein</fullName>
    </submittedName>
</protein>
<dbReference type="GO" id="GO:0042834">
    <property type="term" value="F:peptidoglycan binding"/>
    <property type="evidence" value="ECO:0007669"/>
    <property type="project" value="InterPro"/>
</dbReference>
<dbReference type="EMBL" id="CP046056">
    <property type="protein sequence ID" value="QQD25141.1"/>
    <property type="molecule type" value="Genomic_DNA"/>
</dbReference>
<dbReference type="FunFam" id="2.70.70.10:FF:000002">
    <property type="entry name" value="Murein DD-endopeptidase MepM"/>
    <property type="match status" value="1"/>
</dbReference>
<dbReference type="PANTHER" id="PTHR21666:SF288">
    <property type="entry name" value="CELL DIVISION PROTEIN YTFB"/>
    <property type="match status" value="1"/>
</dbReference>
<evidence type="ECO:0000256" key="5">
    <source>
        <dbReference type="ARBA" id="ARBA00022801"/>
    </source>
</evidence>
<comment type="cofactor">
    <cofactor evidence="1">
        <name>Zn(2+)</name>
        <dbReference type="ChEBI" id="CHEBI:29105"/>
    </cofactor>
</comment>
<dbReference type="Gene3D" id="2.70.70.10">
    <property type="entry name" value="Glucose Permease (Domain IIA)"/>
    <property type="match status" value="1"/>
</dbReference>
<feature type="domain" description="M23ase beta-sheet core" evidence="8">
    <location>
        <begin position="288"/>
        <end position="383"/>
    </location>
</feature>
<dbReference type="InterPro" id="IPR050570">
    <property type="entry name" value="Cell_wall_metabolism_enzyme"/>
</dbReference>
<dbReference type="KEGG" id="vcw:GJQ55_11975"/>
<evidence type="ECO:0000256" key="6">
    <source>
        <dbReference type="ARBA" id="ARBA00022833"/>
    </source>
</evidence>
<evidence type="ECO:0000313" key="11">
    <source>
        <dbReference type="EMBL" id="QQD25141.1"/>
    </source>
</evidence>
<gene>
    <name evidence="11" type="ORF">GJQ55_11975</name>
</gene>
<dbReference type="Proteomes" id="UP000596074">
    <property type="component" value="Chromosome"/>
</dbReference>
<evidence type="ECO:0000256" key="2">
    <source>
        <dbReference type="ARBA" id="ARBA00004196"/>
    </source>
</evidence>
<evidence type="ECO:0000259" key="9">
    <source>
        <dbReference type="Pfam" id="PF04225"/>
    </source>
</evidence>
<keyword evidence="3" id="KW-0645">Protease</keyword>
<dbReference type="CDD" id="cd12797">
    <property type="entry name" value="M23_peptidase"/>
    <property type="match status" value="1"/>
</dbReference>
<organism evidence="11 12">
    <name type="scientific">Venatoribacter cucullus</name>
    <dbReference type="NCBI Taxonomy" id="2661630"/>
    <lineage>
        <taxon>Bacteria</taxon>
        <taxon>Pseudomonadati</taxon>
        <taxon>Pseudomonadota</taxon>
        <taxon>Gammaproteobacteria</taxon>
        <taxon>Oceanospirillales</taxon>
        <taxon>Oceanospirillaceae</taxon>
        <taxon>Venatoribacter</taxon>
    </lineage>
</organism>
<accession>A0A9E8FMB5</accession>
<keyword evidence="4" id="KW-0479">Metal-binding</keyword>
<feature type="domain" description="Opacity-associated protein A LysM-like" evidence="9">
    <location>
        <begin position="64"/>
        <end position="144"/>
    </location>
</feature>
<evidence type="ECO:0000256" key="1">
    <source>
        <dbReference type="ARBA" id="ARBA00001947"/>
    </source>
</evidence>
<proteinExistence type="predicted"/>